<feature type="compositionally biased region" description="Low complexity" evidence="2">
    <location>
        <begin position="60"/>
        <end position="75"/>
    </location>
</feature>
<dbReference type="PANTHER" id="PTHR31911:SF1">
    <property type="entry name" value="FAMILY WITH SEQUENCE SIMILARITY 133 MEMBER B-RELATED"/>
    <property type="match status" value="1"/>
</dbReference>
<dbReference type="InterPro" id="IPR026766">
    <property type="entry name" value="Fam133"/>
</dbReference>
<dbReference type="Ensembl" id="ENSPSTT00000007424.1">
    <property type="protein sequence ID" value="ENSPSTP00000007073.1"/>
    <property type="gene ID" value="ENSPSTG00000005005.1"/>
</dbReference>
<keyword evidence="4" id="KW-1185">Reference proteome</keyword>
<dbReference type="PANTHER" id="PTHR31911">
    <property type="entry name" value="PROTEIN FAM133"/>
    <property type="match status" value="1"/>
</dbReference>
<feature type="region of interest" description="Disordered" evidence="2">
    <location>
        <begin position="20"/>
        <end position="42"/>
    </location>
</feature>
<protein>
    <submittedName>
        <fullName evidence="3">Uncharacterized protein</fullName>
    </submittedName>
</protein>
<reference evidence="3" key="2">
    <citation type="submission" date="2025-09" db="UniProtKB">
        <authorList>
            <consortium name="Ensembl"/>
        </authorList>
    </citation>
    <scope>IDENTIFICATION</scope>
</reference>
<feature type="region of interest" description="Disordered" evidence="2">
    <location>
        <begin position="60"/>
        <end position="82"/>
    </location>
</feature>
<dbReference type="AlphaFoldDB" id="A0A8C9EXC5"/>
<organism evidence="3 4">
    <name type="scientific">Pavo cristatus</name>
    <name type="common">Indian peafowl</name>
    <name type="synonym">Blue peafowl</name>
    <dbReference type="NCBI Taxonomy" id="9049"/>
    <lineage>
        <taxon>Eukaryota</taxon>
        <taxon>Metazoa</taxon>
        <taxon>Chordata</taxon>
        <taxon>Craniata</taxon>
        <taxon>Vertebrata</taxon>
        <taxon>Euteleostomi</taxon>
        <taxon>Archelosauria</taxon>
        <taxon>Archosauria</taxon>
        <taxon>Dinosauria</taxon>
        <taxon>Saurischia</taxon>
        <taxon>Theropoda</taxon>
        <taxon>Coelurosauria</taxon>
        <taxon>Aves</taxon>
        <taxon>Neognathae</taxon>
        <taxon>Galloanserae</taxon>
        <taxon>Galliformes</taxon>
        <taxon>Phasianidae</taxon>
        <taxon>Phasianinae</taxon>
        <taxon>Pavo</taxon>
    </lineage>
</organism>
<sequence>HWHSNNRVIAYMNPIAMARARGPAQNSGPTIQDYLNRPRPTQNAASHKLHFLLCLVKLSSSSSSSSSSDSSSSASDSEDEVSTKLPACNMFCILSETLPLY</sequence>
<proteinExistence type="inferred from homology"/>
<dbReference type="Proteomes" id="UP000694428">
    <property type="component" value="Unplaced"/>
</dbReference>
<reference evidence="3" key="1">
    <citation type="submission" date="2025-08" db="UniProtKB">
        <authorList>
            <consortium name="Ensembl"/>
        </authorList>
    </citation>
    <scope>IDENTIFICATION</scope>
</reference>
<evidence type="ECO:0000313" key="4">
    <source>
        <dbReference type="Proteomes" id="UP000694428"/>
    </source>
</evidence>
<accession>A0A8C9EXC5</accession>
<evidence type="ECO:0000256" key="1">
    <source>
        <dbReference type="ARBA" id="ARBA00009569"/>
    </source>
</evidence>
<evidence type="ECO:0000256" key="2">
    <source>
        <dbReference type="SAM" id="MobiDB-lite"/>
    </source>
</evidence>
<comment type="similarity">
    <text evidence="1">Belongs to the FAM133 family.</text>
</comment>
<evidence type="ECO:0000313" key="3">
    <source>
        <dbReference type="Ensembl" id="ENSPSTP00000007073.1"/>
    </source>
</evidence>
<name>A0A8C9EXC5_PAVCR</name>